<feature type="compositionally biased region" description="Basic and acidic residues" evidence="8">
    <location>
        <begin position="195"/>
        <end position="224"/>
    </location>
</feature>
<dbReference type="InterPro" id="IPR013087">
    <property type="entry name" value="Znf_C2H2_type"/>
</dbReference>
<evidence type="ECO:0000256" key="2">
    <source>
        <dbReference type="ARBA" id="ARBA00022723"/>
    </source>
</evidence>
<protein>
    <recommendedName>
        <fullName evidence="10">C2H2-type domain-containing protein</fullName>
    </recommendedName>
</protein>
<keyword evidence="6" id="KW-0539">Nucleus</keyword>
<dbReference type="GO" id="GO:0008270">
    <property type="term" value="F:zinc ion binding"/>
    <property type="evidence" value="ECO:0007669"/>
    <property type="project" value="UniProtKB-KW"/>
</dbReference>
<dbReference type="Proteomes" id="UP000001055">
    <property type="component" value="Unassembled WGS sequence"/>
</dbReference>
<dbReference type="GO" id="GO:0005634">
    <property type="term" value="C:nucleus"/>
    <property type="evidence" value="ECO:0007669"/>
    <property type="project" value="UniProtKB-SubCell"/>
</dbReference>
<dbReference type="EMBL" id="CH445329">
    <property type="protein sequence ID" value="EAT89019.1"/>
    <property type="molecule type" value="Genomic_DNA"/>
</dbReference>
<evidence type="ECO:0000313" key="12">
    <source>
        <dbReference type="Proteomes" id="UP000001055"/>
    </source>
</evidence>
<reference evidence="12" key="1">
    <citation type="journal article" date="2007" name="Plant Cell">
        <title>Dothideomycete-plant interactions illuminated by genome sequencing and EST analysis of the wheat pathogen Stagonospora nodorum.</title>
        <authorList>
            <person name="Hane J.K."/>
            <person name="Lowe R.G."/>
            <person name="Solomon P.S."/>
            <person name="Tan K.C."/>
            <person name="Schoch C.L."/>
            <person name="Spatafora J.W."/>
            <person name="Crous P.W."/>
            <person name="Kodira C."/>
            <person name="Birren B.W."/>
            <person name="Galagan J.E."/>
            <person name="Torriani S.F."/>
            <person name="McDonald B.A."/>
            <person name="Oliver R.P."/>
        </authorList>
    </citation>
    <scope>NUCLEOTIDE SEQUENCE [LARGE SCALE GENOMIC DNA]</scope>
    <source>
        <strain evidence="12">SN15 / ATCC MYA-4574 / FGSC 10173</strain>
    </source>
</reference>
<keyword evidence="3" id="KW-0677">Repeat</keyword>
<dbReference type="Pfam" id="PF00096">
    <property type="entry name" value="zf-C2H2"/>
    <property type="match status" value="2"/>
</dbReference>
<dbReference type="InterPro" id="IPR036236">
    <property type="entry name" value="Znf_C2H2_sf"/>
</dbReference>
<feature type="signal peptide" evidence="9">
    <location>
        <begin position="1"/>
        <end position="24"/>
    </location>
</feature>
<feature type="chain" id="PRO_5004178317" description="C2H2-type domain-containing protein" evidence="9">
    <location>
        <begin position="25"/>
        <end position="342"/>
    </location>
</feature>
<comment type="subcellular location">
    <subcellularLocation>
        <location evidence="1">Nucleus</location>
    </subcellularLocation>
</comment>
<dbReference type="PANTHER" id="PTHR24394:SF29">
    <property type="entry name" value="MYONEURIN"/>
    <property type="match status" value="1"/>
</dbReference>
<keyword evidence="9" id="KW-0732">Signal</keyword>
<name>Q0UWQ0_PHANO</name>
<dbReference type="PROSITE" id="PS50157">
    <property type="entry name" value="ZINC_FINGER_C2H2_2"/>
    <property type="match status" value="2"/>
</dbReference>
<evidence type="ECO:0000259" key="10">
    <source>
        <dbReference type="PROSITE" id="PS50157"/>
    </source>
</evidence>
<evidence type="ECO:0000256" key="5">
    <source>
        <dbReference type="ARBA" id="ARBA00022833"/>
    </source>
</evidence>
<feature type="region of interest" description="Disordered" evidence="8">
    <location>
        <begin position="184"/>
        <end position="224"/>
    </location>
</feature>
<evidence type="ECO:0000256" key="3">
    <source>
        <dbReference type="ARBA" id="ARBA00022737"/>
    </source>
</evidence>
<evidence type="ECO:0000256" key="9">
    <source>
        <dbReference type="SAM" id="SignalP"/>
    </source>
</evidence>
<evidence type="ECO:0000256" key="1">
    <source>
        <dbReference type="ARBA" id="ARBA00004123"/>
    </source>
</evidence>
<keyword evidence="5" id="KW-0862">Zinc</keyword>
<dbReference type="Gene3D" id="3.30.160.60">
    <property type="entry name" value="Classic Zinc Finger"/>
    <property type="match status" value="2"/>
</dbReference>
<evidence type="ECO:0000256" key="4">
    <source>
        <dbReference type="ARBA" id="ARBA00022771"/>
    </source>
</evidence>
<evidence type="ECO:0000256" key="6">
    <source>
        <dbReference type="ARBA" id="ARBA00023242"/>
    </source>
</evidence>
<evidence type="ECO:0000313" key="11">
    <source>
        <dbReference type="EMBL" id="EAT89019.1"/>
    </source>
</evidence>
<gene>
    <name evidence="11" type="ORF">SNOG_03814</name>
</gene>
<dbReference type="SMART" id="SM00355">
    <property type="entry name" value="ZnF_C2H2"/>
    <property type="match status" value="2"/>
</dbReference>
<organism evidence="11 12">
    <name type="scientific">Phaeosphaeria nodorum (strain SN15 / ATCC MYA-4574 / FGSC 10173)</name>
    <name type="common">Glume blotch fungus</name>
    <name type="synonym">Parastagonospora nodorum</name>
    <dbReference type="NCBI Taxonomy" id="321614"/>
    <lineage>
        <taxon>Eukaryota</taxon>
        <taxon>Fungi</taxon>
        <taxon>Dikarya</taxon>
        <taxon>Ascomycota</taxon>
        <taxon>Pezizomycotina</taxon>
        <taxon>Dothideomycetes</taxon>
        <taxon>Pleosporomycetidae</taxon>
        <taxon>Pleosporales</taxon>
        <taxon>Pleosporineae</taxon>
        <taxon>Phaeosphaeriaceae</taxon>
        <taxon>Parastagonospora</taxon>
    </lineage>
</organism>
<keyword evidence="4 7" id="KW-0863">Zinc-finger</keyword>
<dbReference type="InParanoid" id="Q0UWQ0"/>
<dbReference type="KEGG" id="pno:SNOG_03814"/>
<dbReference type="GeneID" id="5971223"/>
<dbReference type="VEuPathDB" id="FungiDB:JI435_038140"/>
<dbReference type="AlphaFoldDB" id="Q0UWQ0"/>
<dbReference type="PANTHER" id="PTHR24394">
    <property type="entry name" value="ZINC FINGER PROTEIN"/>
    <property type="match status" value="1"/>
</dbReference>
<keyword evidence="2" id="KW-0479">Metal-binding</keyword>
<evidence type="ECO:0000256" key="8">
    <source>
        <dbReference type="SAM" id="MobiDB-lite"/>
    </source>
</evidence>
<feature type="domain" description="C2H2-type" evidence="10">
    <location>
        <begin position="131"/>
        <end position="159"/>
    </location>
</feature>
<evidence type="ECO:0000256" key="7">
    <source>
        <dbReference type="PROSITE-ProRule" id="PRU00042"/>
    </source>
</evidence>
<feature type="domain" description="C2H2-type" evidence="10">
    <location>
        <begin position="160"/>
        <end position="183"/>
    </location>
</feature>
<proteinExistence type="predicted"/>
<accession>Q0UWQ0</accession>
<dbReference type="PROSITE" id="PS00028">
    <property type="entry name" value="ZINC_FINGER_C2H2_1"/>
    <property type="match status" value="2"/>
</dbReference>
<sequence length="342" mass="38343">MTGRRLWWCIFAALPESGMCAVDALPVSFATVGVVGRPQLDLLSYCEFKAPDSDWRSTIGEPLLEHTTLTQGPAFASCQLFGFSSHGYFQPDTFLRVREGDNDTDIDYQLYKDYSDKGEDVKDNDETSATISCDICGLTFSQAGQLARHERSVHTSSRPFVCPDCDAKFTRGYNLKRHRKRLHDYTSDDNNTSTSRDDITSTSRDDITSTSRDDITSTSRDVRRSVSTAVESRELLKLGPGGIRAFQEAFEFARPPSPPSPTGSGLANNSAHRLATPTDQELIASERRHFERHVPRGTAGEELVRLRSDWHQRLAILHLKEGTKALRRLHRVYGANKNPDEE</sequence>
<dbReference type="RefSeq" id="XP_001794360.1">
    <property type="nucleotide sequence ID" value="XM_001794308.1"/>
</dbReference>
<dbReference type="SUPFAM" id="SSF57667">
    <property type="entry name" value="beta-beta-alpha zinc fingers"/>
    <property type="match status" value="1"/>
</dbReference>